<dbReference type="EMBL" id="PCRK01000035">
    <property type="protein sequence ID" value="PIP19630.1"/>
    <property type="molecule type" value="Genomic_DNA"/>
</dbReference>
<dbReference type="PANTHER" id="PTHR10815">
    <property type="entry name" value="METHYLATED-DNA--PROTEIN-CYSTEINE METHYLTRANSFERASE"/>
    <property type="match status" value="1"/>
</dbReference>
<dbReference type="GO" id="GO:0003908">
    <property type="term" value="F:methylated-DNA-[protein]-cysteine S-methyltransferase activity"/>
    <property type="evidence" value="ECO:0007669"/>
    <property type="project" value="UniProtKB-EC"/>
</dbReference>
<comment type="caution">
    <text evidence="10">The sequence shown here is derived from an EMBL/GenBank/DDBJ whole genome shotgun (WGS) entry which is preliminary data.</text>
</comment>
<sequence length="92" mass="10413">MTPFAKKVYRVILSIPLGEVRTYKWVAKKAGSNRAYRAVGTILKNNPYPLIIPCHRVIKSNNILGGYAWGKNNKKRVLDLEKEISRCLANKG</sequence>
<dbReference type="InterPro" id="IPR036388">
    <property type="entry name" value="WH-like_DNA-bd_sf"/>
</dbReference>
<dbReference type="FunFam" id="1.10.10.10:FF:000214">
    <property type="entry name" value="Methylated-DNA--protein-cysteine methyltransferase"/>
    <property type="match status" value="1"/>
</dbReference>
<keyword evidence="5 10" id="KW-0808">Transferase</keyword>
<dbReference type="Gene3D" id="1.10.10.10">
    <property type="entry name" value="Winged helix-like DNA-binding domain superfamily/Winged helix DNA-binding domain"/>
    <property type="match status" value="1"/>
</dbReference>
<evidence type="ECO:0000259" key="9">
    <source>
        <dbReference type="Pfam" id="PF01035"/>
    </source>
</evidence>
<feature type="domain" description="Methylated-DNA-[protein]-cysteine S-methyltransferase DNA binding" evidence="9">
    <location>
        <begin position="3"/>
        <end position="82"/>
    </location>
</feature>
<dbReference type="NCBIfam" id="TIGR00589">
    <property type="entry name" value="ogt"/>
    <property type="match status" value="1"/>
</dbReference>
<evidence type="ECO:0000256" key="8">
    <source>
        <dbReference type="ARBA" id="ARBA00049348"/>
    </source>
</evidence>
<evidence type="ECO:0000313" key="10">
    <source>
        <dbReference type="EMBL" id="PIP19630.1"/>
    </source>
</evidence>
<keyword evidence="4 10" id="KW-0489">Methyltransferase</keyword>
<dbReference type="SUPFAM" id="SSF46767">
    <property type="entry name" value="Methylated DNA-protein cysteine methyltransferase, C-terminal domain"/>
    <property type="match status" value="1"/>
</dbReference>
<gene>
    <name evidence="10" type="ORF">COX41_01840</name>
</gene>
<comment type="catalytic activity">
    <reaction evidence="8">
        <text>a 6-O-methyl-2'-deoxyguanosine in DNA + L-cysteinyl-[protein] = S-methyl-L-cysteinyl-[protein] + a 2'-deoxyguanosine in DNA</text>
        <dbReference type="Rhea" id="RHEA:24000"/>
        <dbReference type="Rhea" id="RHEA-COMP:10131"/>
        <dbReference type="Rhea" id="RHEA-COMP:10132"/>
        <dbReference type="Rhea" id="RHEA-COMP:11367"/>
        <dbReference type="Rhea" id="RHEA-COMP:11368"/>
        <dbReference type="ChEBI" id="CHEBI:29950"/>
        <dbReference type="ChEBI" id="CHEBI:82612"/>
        <dbReference type="ChEBI" id="CHEBI:85445"/>
        <dbReference type="ChEBI" id="CHEBI:85448"/>
        <dbReference type="EC" id="2.1.1.63"/>
    </reaction>
</comment>
<protein>
    <recommendedName>
        <fullName evidence="3">methylated-DNA--[protein]-cysteine S-methyltransferase</fullName>
        <ecNumber evidence="3">2.1.1.63</ecNumber>
    </recommendedName>
</protein>
<evidence type="ECO:0000256" key="1">
    <source>
        <dbReference type="ARBA" id="ARBA00001286"/>
    </source>
</evidence>
<evidence type="ECO:0000256" key="3">
    <source>
        <dbReference type="ARBA" id="ARBA00011918"/>
    </source>
</evidence>
<accession>A0A2G9YK62</accession>
<evidence type="ECO:0000256" key="7">
    <source>
        <dbReference type="ARBA" id="ARBA00023204"/>
    </source>
</evidence>
<dbReference type="Proteomes" id="UP000231292">
    <property type="component" value="Unassembled WGS sequence"/>
</dbReference>
<organism evidence="10 11">
    <name type="scientific">Candidatus Sherwoodlollariibacterium unditelluris</name>
    <dbReference type="NCBI Taxonomy" id="1974757"/>
    <lineage>
        <taxon>Bacteria</taxon>
        <taxon>Pseudomonadati</taxon>
        <taxon>Candidatus Omnitrophota</taxon>
        <taxon>Candidatus Sherwoodlollariibacterium</taxon>
    </lineage>
</organism>
<evidence type="ECO:0000313" key="11">
    <source>
        <dbReference type="Proteomes" id="UP000231292"/>
    </source>
</evidence>
<dbReference type="PANTHER" id="PTHR10815:SF5">
    <property type="entry name" value="METHYLATED-DNA--PROTEIN-CYSTEINE METHYLTRANSFERASE"/>
    <property type="match status" value="1"/>
</dbReference>
<evidence type="ECO:0000256" key="2">
    <source>
        <dbReference type="ARBA" id="ARBA00008711"/>
    </source>
</evidence>
<evidence type="ECO:0000256" key="6">
    <source>
        <dbReference type="ARBA" id="ARBA00022763"/>
    </source>
</evidence>
<dbReference type="EC" id="2.1.1.63" evidence="3"/>
<dbReference type="InterPro" id="IPR014048">
    <property type="entry name" value="MethylDNA_cys_MeTrfase_DNA-bd"/>
</dbReference>
<dbReference type="Pfam" id="PF01035">
    <property type="entry name" value="DNA_binding_1"/>
    <property type="match status" value="1"/>
</dbReference>
<dbReference type="InterPro" id="IPR036217">
    <property type="entry name" value="MethylDNA_cys_MeTrfase_DNAb"/>
</dbReference>
<comment type="similarity">
    <text evidence="2">Belongs to the MGMT family.</text>
</comment>
<name>A0A2G9YK62_9BACT</name>
<dbReference type="InterPro" id="IPR001497">
    <property type="entry name" value="MethylDNA_cys_MeTrfase_AS"/>
</dbReference>
<reference evidence="10 11" key="1">
    <citation type="submission" date="2017-09" db="EMBL/GenBank/DDBJ databases">
        <title>Depth-based differentiation of microbial function through sediment-hosted aquifers and enrichment of novel symbionts in the deep terrestrial subsurface.</title>
        <authorList>
            <person name="Probst A.J."/>
            <person name="Ladd B."/>
            <person name="Jarett J.K."/>
            <person name="Geller-Mcgrath D.E."/>
            <person name="Sieber C.M."/>
            <person name="Emerson J.B."/>
            <person name="Anantharaman K."/>
            <person name="Thomas B.C."/>
            <person name="Malmstrom R."/>
            <person name="Stieglmeier M."/>
            <person name="Klingl A."/>
            <person name="Woyke T."/>
            <person name="Ryan C.M."/>
            <person name="Banfield J.F."/>
        </authorList>
    </citation>
    <scope>NUCLEOTIDE SEQUENCE [LARGE SCALE GENOMIC DNA]</scope>
    <source>
        <strain evidence="10">CG23_combo_of_CG06-09_8_20_14_all_41_10</strain>
    </source>
</reference>
<keyword evidence="6" id="KW-0227">DNA damage</keyword>
<dbReference type="AlphaFoldDB" id="A0A2G9YK62"/>
<dbReference type="CDD" id="cd06445">
    <property type="entry name" value="ATase"/>
    <property type="match status" value="1"/>
</dbReference>
<proteinExistence type="inferred from homology"/>
<comment type="catalytic activity">
    <reaction evidence="1">
        <text>a 4-O-methyl-thymidine in DNA + L-cysteinyl-[protein] = a thymidine in DNA + S-methyl-L-cysteinyl-[protein]</text>
        <dbReference type="Rhea" id="RHEA:53428"/>
        <dbReference type="Rhea" id="RHEA-COMP:10131"/>
        <dbReference type="Rhea" id="RHEA-COMP:10132"/>
        <dbReference type="Rhea" id="RHEA-COMP:13555"/>
        <dbReference type="Rhea" id="RHEA-COMP:13556"/>
        <dbReference type="ChEBI" id="CHEBI:29950"/>
        <dbReference type="ChEBI" id="CHEBI:82612"/>
        <dbReference type="ChEBI" id="CHEBI:137386"/>
        <dbReference type="ChEBI" id="CHEBI:137387"/>
        <dbReference type="EC" id="2.1.1.63"/>
    </reaction>
</comment>
<evidence type="ECO:0000256" key="4">
    <source>
        <dbReference type="ARBA" id="ARBA00022603"/>
    </source>
</evidence>
<keyword evidence="7" id="KW-0234">DNA repair</keyword>
<dbReference type="GO" id="GO:0032259">
    <property type="term" value="P:methylation"/>
    <property type="evidence" value="ECO:0007669"/>
    <property type="project" value="UniProtKB-KW"/>
</dbReference>
<evidence type="ECO:0000256" key="5">
    <source>
        <dbReference type="ARBA" id="ARBA00022679"/>
    </source>
</evidence>
<dbReference type="PROSITE" id="PS00374">
    <property type="entry name" value="MGMT"/>
    <property type="match status" value="1"/>
</dbReference>
<dbReference type="GO" id="GO:0006281">
    <property type="term" value="P:DNA repair"/>
    <property type="evidence" value="ECO:0007669"/>
    <property type="project" value="UniProtKB-KW"/>
</dbReference>